<proteinExistence type="predicted"/>
<gene>
    <name evidence="2" type="ORF">IW256_006327</name>
</gene>
<organism evidence="2 3">
    <name type="scientific">Actinomadura viridis</name>
    <dbReference type="NCBI Taxonomy" id="58110"/>
    <lineage>
        <taxon>Bacteria</taxon>
        <taxon>Bacillati</taxon>
        <taxon>Actinomycetota</taxon>
        <taxon>Actinomycetes</taxon>
        <taxon>Streptosporangiales</taxon>
        <taxon>Thermomonosporaceae</taxon>
        <taxon>Actinomadura</taxon>
    </lineage>
</organism>
<keyword evidence="1" id="KW-0472">Membrane</keyword>
<evidence type="ECO:0000256" key="1">
    <source>
        <dbReference type="SAM" id="Phobius"/>
    </source>
</evidence>
<evidence type="ECO:0000313" key="3">
    <source>
        <dbReference type="Proteomes" id="UP000614047"/>
    </source>
</evidence>
<protein>
    <submittedName>
        <fullName evidence="2">Uncharacterized protein</fullName>
    </submittedName>
</protein>
<keyword evidence="1" id="KW-0812">Transmembrane</keyword>
<accession>A0A931DP54</accession>
<comment type="caution">
    <text evidence="2">The sequence shown here is derived from an EMBL/GenBank/DDBJ whole genome shotgun (WGS) entry which is preliminary data.</text>
</comment>
<dbReference type="EMBL" id="JADOUA010000001">
    <property type="protein sequence ID" value="MBG6092214.1"/>
    <property type="molecule type" value="Genomic_DNA"/>
</dbReference>
<sequence length="65" mass="7219">MYAWIWRRLPGGRQAKAATAAGLVLAVCLVLWYVVFPRVESRLQIDQGVMHTTPASPSSPAPDRR</sequence>
<keyword evidence="1" id="KW-1133">Transmembrane helix</keyword>
<name>A0A931DP54_9ACTN</name>
<dbReference type="Proteomes" id="UP000614047">
    <property type="component" value="Unassembled WGS sequence"/>
</dbReference>
<dbReference type="RefSeq" id="WP_197014428.1">
    <property type="nucleotide sequence ID" value="NZ_BAABES010000012.1"/>
</dbReference>
<evidence type="ECO:0000313" key="2">
    <source>
        <dbReference type="EMBL" id="MBG6092214.1"/>
    </source>
</evidence>
<reference evidence="2" key="1">
    <citation type="submission" date="2020-11" db="EMBL/GenBank/DDBJ databases">
        <title>Sequencing the genomes of 1000 actinobacteria strains.</title>
        <authorList>
            <person name="Klenk H.-P."/>
        </authorList>
    </citation>
    <scope>NUCLEOTIDE SEQUENCE</scope>
    <source>
        <strain evidence="2">DSM 43175</strain>
    </source>
</reference>
<keyword evidence="3" id="KW-1185">Reference proteome</keyword>
<dbReference type="AlphaFoldDB" id="A0A931DP54"/>
<feature type="transmembrane region" description="Helical" evidence="1">
    <location>
        <begin position="17"/>
        <end position="36"/>
    </location>
</feature>